<name>A0A238KGX8_9RHOB</name>
<feature type="transmembrane region" description="Helical" evidence="6">
    <location>
        <begin position="343"/>
        <end position="363"/>
    </location>
</feature>
<protein>
    <submittedName>
        <fullName evidence="8">Enterobactin exporter EntS</fullName>
    </submittedName>
</protein>
<evidence type="ECO:0000256" key="3">
    <source>
        <dbReference type="ARBA" id="ARBA00022692"/>
    </source>
</evidence>
<evidence type="ECO:0000259" key="7">
    <source>
        <dbReference type="PROSITE" id="PS50850"/>
    </source>
</evidence>
<feature type="transmembrane region" description="Helical" evidence="6">
    <location>
        <begin position="12"/>
        <end position="36"/>
    </location>
</feature>
<sequence length="439" mass="46136">MLSVLQNRVYRHLLAAQIVALTGTGLATVALGLLAYDLAGSSAALVLGTALTIKMVAYVTVAPVAAAIAERLNRRKLLVTLDLIRAAVALCLPFVTDIWQVYVLIFVLQSASAGFTPAFQATIPDVLTDQQDYTKALSLSRLAYDLESLVSPMLAAFLLIFVSFDSLFLGTSLGFVASALLVMSVALPSPTPVRPRGIFDRTTRGLRIYLATPRLRGLLALSWSAAALSAMVLVNTVVIVRASLGLSDSAVAIALAGFGGGSMLAAFALPAVLLRFEDHKVMLTGASIATAAMAIAAILSAAVPMSLAGLSAIWALVGFGYSATLTPSGRLLTRSAHAEDRPAVFAAQFTLSHACWLVLYPLAGWVMTAFGATVAMALLTVLSLCGLVGALLAWPRAEPGAIIHQHPDLPIDHPHLSGSAEHAHPIIIDDLHPRYPHQP</sequence>
<dbReference type="Proteomes" id="UP000202485">
    <property type="component" value="Unassembled WGS sequence"/>
</dbReference>
<dbReference type="EMBL" id="FXYG01000002">
    <property type="protein sequence ID" value="SMX42075.1"/>
    <property type="molecule type" value="Genomic_DNA"/>
</dbReference>
<evidence type="ECO:0000256" key="5">
    <source>
        <dbReference type="ARBA" id="ARBA00023136"/>
    </source>
</evidence>
<evidence type="ECO:0000256" key="2">
    <source>
        <dbReference type="ARBA" id="ARBA00022475"/>
    </source>
</evidence>
<feature type="transmembrane region" description="Helical" evidence="6">
    <location>
        <begin position="281"/>
        <end position="299"/>
    </location>
</feature>
<keyword evidence="9" id="KW-1185">Reference proteome</keyword>
<dbReference type="Gene3D" id="1.20.1250.20">
    <property type="entry name" value="MFS general substrate transporter like domains"/>
    <property type="match status" value="1"/>
</dbReference>
<evidence type="ECO:0000256" key="6">
    <source>
        <dbReference type="SAM" id="Phobius"/>
    </source>
</evidence>
<keyword evidence="4 6" id="KW-1133">Transmembrane helix</keyword>
<dbReference type="InterPro" id="IPR011701">
    <property type="entry name" value="MFS"/>
</dbReference>
<dbReference type="PROSITE" id="PS50850">
    <property type="entry name" value="MFS"/>
    <property type="match status" value="1"/>
</dbReference>
<accession>A0A238KGX8</accession>
<feature type="domain" description="Major facilitator superfamily (MFS) profile" evidence="7">
    <location>
        <begin position="1"/>
        <end position="398"/>
    </location>
</feature>
<dbReference type="InterPro" id="IPR020846">
    <property type="entry name" value="MFS_dom"/>
</dbReference>
<feature type="transmembrane region" description="Helical" evidence="6">
    <location>
        <begin position="369"/>
        <end position="394"/>
    </location>
</feature>
<dbReference type="PANTHER" id="PTHR23513:SF6">
    <property type="entry name" value="MAJOR FACILITATOR SUPERFAMILY ASSOCIATED DOMAIN-CONTAINING PROTEIN"/>
    <property type="match status" value="1"/>
</dbReference>
<keyword evidence="5 6" id="KW-0472">Membrane</keyword>
<feature type="transmembrane region" description="Helical" evidence="6">
    <location>
        <begin position="42"/>
        <end position="65"/>
    </location>
</feature>
<proteinExistence type="predicted"/>
<feature type="transmembrane region" description="Helical" evidence="6">
    <location>
        <begin position="305"/>
        <end position="323"/>
    </location>
</feature>
<dbReference type="AlphaFoldDB" id="A0A238KGX8"/>
<evidence type="ECO:0000313" key="9">
    <source>
        <dbReference type="Proteomes" id="UP000202485"/>
    </source>
</evidence>
<dbReference type="Pfam" id="PF07690">
    <property type="entry name" value="MFS_1"/>
    <property type="match status" value="1"/>
</dbReference>
<evidence type="ECO:0000256" key="4">
    <source>
        <dbReference type="ARBA" id="ARBA00022989"/>
    </source>
</evidence>
<comment type="subcellular location">
    <subcellularLocation>
        <location evidence="1">Cell membrane</location>
        <topology evidence="1">Multi-pass membrane protein</topology>
    </subcellularLocation>
</comment>
<feature type="transmembrane region" description="Helical" evidence="6">
    <location>
        <begin position="250"/>
        <end position="274"/>
    </location>
</feature>
<gene>
    <name evidence="8" type="ORF">RUA8715_02157</name>
</gene>
<dbReference type="GO" id="GO:0022857">
    <property type="term" value="F:transmembrane transporter activity"/>
    <property type="evidence" value="ECO:0007669"/>
    <property type="project" value="InterPro"/>
</dbReference>
<dbReference type="RefSeq" id="WP_093963644.1">
    <property type="nucleotide sequence ID" value="NZ_FXYG01000002.1"/>
</dbReference>
<keyword evidence="3 6" id="KW-0812">Transmembrane</keyword>
<feature type="transmembrane region" description="Helical" evidence="6">
    <location>
        <begin position="217"/>
        <end position="244"/>
    </location>
</feature>
<evidence type="ECO:0000256" key="1">
    <source>
        <dbReference type="ARBA" id="ARBA00004651"/>
    </source>
</evidence>
<dbReference type="OrthoDB" id="4368225at2"/>
<reference evidence="9" key="1">
    <citation type="submission" date="2017-05" db="EMBL/GenBank/DDBJ databases">
        <authorList>
            <person name="Rodrigo-Torres L."/>
            <person name="Arahal R. D."/>
            <person name="Lucena T."/>
        </authorList>
    </citation>
    <scope>NUCLEOTIDE SEQUENCE [LARGE SCALE GENOMIC DNA]</scope>
    <source>
        <strain evidence="9">CECT 8715</strain>
    </source>
</reference>
<dbReference type="CDD" id="cd06173">
    <property type="entry name" value="MFS_MefA_like"/>
    <property type="match status" value="1"/>
</dbReference>
<dbReference type="PANTHER" id="PTHR23513">
    <property type="entry name" value="INTEGRAL MEMBRANE EFFLUX PROTEIN-RELATED"/>
    <property type="match status" value="1"/>
</dbReference>
<keyword evidence="2" id="KW-1003">Cell membrane</keyword>
<dbReference type="GO" id="GO:0005886">
    <property type="term" value="C:plasma membrane"/>
    <property type="evidence" value="ECO:0007669"/>
    <property type="project" value="UniProtKB-SubCell"/>
</dbReference>
<evidence type="ECO:0000313" key="8">
    <source>
        <dbReference type="EMBL" id="SMX42075.1"/>
    </source>
</evidence>
<dbReference type="SUPFAM" id="SSF103473">
    <property type="entry name" value="MFS general substrate transporter"/>
    <property type="match status" value="1"/>
</dbReference>
<organism evidence="8 9">
    <name type="scientific">Ruegeria arenilitoris</name>
    <dbReference type="NCBI Taxonomy" id="1173585"/>
    <lineage>
        <taxon>Bacteria</taxon>
        <taxon>Pseudomonadati</taxon>
        <taxon>Pseudomonadota</taxon>
        <taxon>Alphaproteobacteria</taxon>
        <taxon>Rhodobacterales</taxon>
        <taxon>Roseobacteraceae</taxon>
        <taxon>Ruegeria</taxon>
    </lineage>
</organism>
<dbReference type="InterPro" id="IPR036259">
    <property type="entry name" value="MFS_trans_sf"/>
</dbReference>